<protein>
    <submittedName>
        <fullName evidence="1">Uncharacterized protein</fullName>
    </submittedName>
</protein>
<comment type="caution">
    <text evidence="1">The sequence shown here is derived from an EMBL/GenBank/DDBJ whole genome shotgun (WGS) entry which is preliminary data.</text>
</comment>
<organism evidence="1 2">
    <name type="scientific">Caballeronia sordidicola</name>
    <name type="common">Burkholderia sordidicola</name>
    <dbReference type="NCBI Taxonomy" id="196367"/>
    <lineage>
        <taxon>Bacteria</taxon>
        <taxon>Pseudomonadati</taxon>
        <taxon>Pseudomonadota</taxon>
        <taxon>Betaproteobacteria</taxon>
        <taxon>Burkholderiales</taxon>
        <taxon>Burkholderiaceae</taxon>
        <taxon>Caballeronia</taxon>
    </lineage>
</organism>
<dbReference type="AlphaFoldDB" id="A0A242MED9"/>
<reference evidence="1 2" key="1">
    <citation type="submission" date="2017-03" db="EMBL/GenBank/DDBJ databases">
        <title>Genome analysis of strain PAMC 26577.</title>
        <authorList>
            <person name="Oh H.-M."/>
            <person name="Yang J.-A."/>
        </authorList>
    </citation>
    <scope>NUCLEOTIDE SEQUENCE [LARGE SCALE GENOMIC DNA]</scope>
    <source>
        <strain evidence="1 2">PAMC 26577</strain>
    </source>
</reference>
<gene>
    <name evidence="1" type="ORF">PAMC26577_31190</name>
</gene>
<sequence length="48" mass="5312">MNQNARMLRCIVSDRTEEPDEQAATMLHGIGDMASRFAPRLPLAPAKT</sequence>
<evidence type="ECO:0000313" key="2">
    <source>
        <dbReference type="Proteomes" id="UP000195221"/>
    </source>
</evidence>
<dbReference type="Proteomes" id="UP000195221">
    <property type="component" value="Unassembled WGS sequence"/>
</dbReference>
<evidence type="ECO:0000313" key="1">
    <source>
        <dbReference type="EMBL" id="OTP69509.1"/>
    </source>
</evidence>
<name>A0A242MED9_CABSO</name>
<dbReference type="EMBL" id="NBTZ01000115">
    <property type="protein sequence ID" value="OTP69509.1"/>
    <property type="molecule type" value="Genomic_DNA"/>
</dbReference>
<accession>A0A242MED9</accession>
<proteinExistence type="predicted"/>